<name>A0AAV5STV4_9BILA</name>
<feature type="transmembrane region" description="Helical" evidence="1">
    <location>
        <begin position="16"/>
        <end position="33"/>
    </location>
</feature>
<keyword evidence="1" id="KW-1133">Transmembrane helix</keyword>
<reference evidence="2" key="1">
    <citation type="submission" date="2023-10" db="EMBL/GenBank/DDBJ databases">
        <title>Genome assembly of Pristionchus species.</title>
        <authorList>
            <person name="Yoshida K."/>
            <person name="Sommer R.J."/>
        </authorList>
    </citation>
    <scope>NUCLEOTIDE SEQUENCE</scope>
    <source>
        <strain evidence="2">RS0144</strain>
    </source>
</reference>
<dbReference type="AlphaFoldDB" id="A0AAV5STV4"/>
<gene>
    <name evidence="2" type="ORF">PENTCL1PPCAC_8402</name>
</gene>
<organism evidence="2 3">
    <name type="scientific">Pristionchus entomophagus</name>
    <dbReference type="NCBI Taxonomy" id="358040"/>
    <lineage>
        <taxon>Eukaryota</taxon>
        <taxon>Metazoa</taxon>
        <taxon>Ecdysozoa</taxon>
        <taxon>Nematoda</taxon>
        <taxon>Chromadorea</taxon>
        <taxon>Rhabditida</taxon>
        <taxon>Rhabditina</taxon>
        <taxon>Diplogasteromorpha</taxon>
        <taxon>Diplogasteroidea</taxon>
        <taxon>Neodiplogasteridae</taxon>
        <taxon>Pristionchus</taxon>
    </lineage>
</organism>
<sequence>ITEYITLRLSFRTSGFVVWLLIAIELWFFTAQLKRFATIRSEEEVWYIEIIATGKNHRAL</sequence>
<protein>
    <submittedName>
        <fullName evidence="2">Uncharacterized protein</fullName>
    </submittedName>
</protein>
<keyword evidence="1" id="KW-0812">Transmembrane</keyword>
<evidence type="ECO:0000313" key="2">
    <source>
        <dbReference type="EMBL" id="GMS86227.1"/>
    </source>
</evidence>
<keyword evidence="1" id="KW-0472">Membrane</keyword>
<accession>A0AAV5STV4</accession>
<comment type="caution">
    <text evidence="2">The sequence shown here is derived from an EMBL/GenBank/DDBJ whole genome shotgun (WGS) entry which is preliminary data.</text>
</comment>
<dbReference type="EMBL" id="BTSX01000002">
    <property type="protein sequence ID" value="GMS86227.1"/>
    <property type="molecule type" value="Genomic_DNA"/>
</dbReference>
<evidence type="ECO:0000313" key="3">
    <source>
        <dbReference type="Proteomes" id="UP001432027"/>
    </source>
</evidence>
<evidence type="ECO:0000256" key="1">
    <source>
        <dbReference type="SAM" id="Phobius"/>
    </source>
</evidence>
<dbReference type="Proteomes" id="UP001432027">
    <property type="component" value="Unassembled WGS sequence"/>
</dbReference>
<proteinExistence type="predicted"/>
<keyword evidence="3" id="KW-1185">Reference proteome</keyword>
<feature type="non-terminal residue" evidence="2">
    <location>
        <position position="1"/>
    </location>
</feature>